<gene>
    <name evidence="14" type="ORF">DPMN_071912</name>
</gene>
<dbReference type="InterPro" id="IPR001611">
    <property type="entry name" value="Leu-rich_rpt"/>
</dbReference>
<name>A0A9D3Z8E9_DREPO</name>
<keyword evidence="3" id="KW-0433">Leucine-rich repeat</keyword>
<proteinExistence type="inferred from homology"/>
<dbReference type="SUPFAM" id="SSF52200">
    <property type="entry name" value="Toll/Interleukin receptor TIR domain"/>
    <property type="match status" value="1"/>
</dbReference>
<protein>
    <recommendedName>
        <fullName evidence="13">TIR domain-containing protein</fullName>
    </recommendedName>
</protein>
<dbReference type="AlphaFoldDB" id="A0A9D3Z8E9"/>
<keyword evidence="4 11" id="KW-0812">Transmembrane</keyword>
<keyword evidence="15" id="KW-1185">Reference proteome</keyword>
<comment type="caution">
    <text evidence="14">The sequence shown here is derived from an EMBL/GenBank/DDBJ whole genome shotgun (WGS) entry which is preliminary data.</text>
</comment>
<evidence type="ECO:0000256" key="4">
    <source>
        <dbReference type="ARBA" id="ARBA00022692"/>
    </source>
</evidence>
<dbReference type="SUPFAM" id="SSF52058">
    <property type="entry name" value="L domain-like"/>
    <property type="match status" value="2"/>
</dbReference>
<evidence type="ECO:0000256" key="9">
    <source>
        <dbReference type="ARBA" id="ARBA00023170"/>
    </source>
</evidence>
<evidence type="ECO:0000256" key="6">
    <source>
        <dbReference type="ARBA" id="ARBA00022737"/>
    </source>
</evidence>
<evidence type="ECO:0000256" key="3">
    <source>
        <dbReference type="ARBA" id="ARBA00022614"/>
    </source>
</evidence>
<evidence type="ECO:0000313" key="15">
    <source>
        <dbReference type="Proteomes" id="UP000828390"/>
    </source>
</evidence>
<reference evidence="14" key="1">
    <citation type="journal article" date="2019" name="bioRxiv">
        <title>The Genome of the Zebra Mussel, Dreissena polymorpha: A Resource for Invasive Species Research.</title>
        <authorList>
            <person name="McCartney M.A."/>
            <person name="Auch B."/>
            <person name="Kono T."/>
            <person name="Mallez S."/>
            <person name="Zhang Y."/>
            <person name="Obille A."/>
            <person name="Becker A."/>
            <person name="Abrahante J.E."/>
            <person name="Garbe J."/>
            <person name="Badalamenti J.P."/>
            <person name="Herman A."/>
            <person name="Mangelson H."/>
            <person name="Liachko I."/>
            <person name="Sullivan S."/>
            <person name="Sone E.D."/>
            <person name="Koren S."/>
            <person name="Silverstein K.A.T."/>
            <person name="Beckman K.B."/>
            <person name="Gohl D.M."/>
        </authorList>
    </citation>
    <scope>NUCLEOTIDE SEQUENCE</scope>
    <source>
        <strain evidence="14">Duluth1</strain>
        <tissue evidence="14">Whole animal</tissue>
    </source>
</reference>
<comment type="similarity">
    <text evidence="2">Belongs to the Toll-like receptor family.</text>
</comment>
<feature type="signal peptide" evidence="12">
    <location>
        <begin position="1"/>
        <end position="23"/>
    </location>
</feature>
<evidence type="ECO:0000256" key="8">
    <source>
        <dbReference type="ARBA" id="ARBA00023136"/>
    </source>
</evidence>
<dbReference type="PROSITE" id="PS50104">
    <property type="entry name" value="TIR"/>
    <property type="match status" value="1"/>
</dbReference>
<evidence type="ECO:0000256" key="5">
    <source>
        <dbReference type="ARBA" id="ARBA00022729"/>
    </source>
</evidence>
<dbReference type="Proteomes" id="UP000828390">
    <property type="component" value="Unassembled WGS sequence"/>
</dbReference>
<evidence type="ECO:0000256" key="7">
    <source>
        <dbReference type="ARBA" id="ARBA00022989"/>
    </source>
</evidence>
<evidence type="ECO:0000256" key="11">
    <source>
        <dbReference type="SAM" id="Phobius"/>
    </source>
</evidence>
<dbReference type="InterPro" id="IPR003591">
    <property type="entry name" value="Leu-rich_rpt_typical-subtyp"/>
</dbReference>
<comment type="subcellular location">
    <subcellularLocation>
        <location evidence="1">Membrane</location>
        <topology evidence="1">Single-pass membrane protein</topology>
    </subcellularLocation>
</comment>
<keyword evidence="6" id="KW-0677">Repeat</keyword>
<evidence type="ECO:0000256" key="1">
    <source>
        <dbReference type="ARBA" id="ARBA00004167"/>
    </source>
</evidence>
<dbReference type="EMBL" id="JAIWYP010000014">
    <property type="protein sequence ID" value="KAH3712227.1"/>
    <property type="molecule type" value="Genomic_DNA"/>
</dbReference>
<accession>A0A9D3Z8E9</accession>
<organism evidence="14 15">
    <name type="scientific">Dreissena polymorpha</name>
    <name type="common">Zebra mussel</name>
    <name type="synonym">Mytilus polymorpha</name>
    <dbReference type="NCBI Taxonomy" id="45954"/>
    <lineage>
        <taxon>Eukaryota</taxon>
        <taxon>Metazoa</taxon>
        <taxon>Spiralia</taxon>
        <taxon>Lophotrochozoa</taxon>
        <taxon>Mollusca</taxon>
        <taxon>Bivalvia</taxon>
        <taxon>Autobranchia</taxon>
        <taxon>Heteroconchia</taxon>
        <taxon>Euheterodonta</taxon>
        <taxon>Imparidentia</taxon>
        <taxon>Neoheterodontei</taxon>
        <taxon>Myida</taxon>
        <taxon>Dreissenoidea</taxon>
        <taxon>Dreissenidae</taxon>
        <taxon>Dreissena</taxon>
    </lineage>
</organism>
<feature type="domain" description="TIR" evidence="13">
    <location>
        <begin position="602"/>
        <end position="725"/>
    </location>
</feature>
<evidence type="ECO:0000256" key="2">
    <source>
        <dbReference type="ARBA" id="ARBA00009634"/>
    </source>
</evidence>
<evidence type="ECO:0000259" key="13">
    <source>
        <dbReference type="PROSITE" id="PS50104"/>
    </source>
</evidence>
<dbReference type="PANTHER" id="PTHR24365:SF541">
    <property type="entry name" value="PROTEIN TOLL-RELATED"/>
    <property type="match status" value="1"/>
</dbReference>
<dbReference type="Pfam" id="PF13855">
    <property type="entry name" value="LRR_8"/>
    <property type="match status" value="1"/>
</dbReference>
<evidence type="ECO:0000313" key="14">
    <source>
        <dbReference type="EMBL" id="KAH3712227.1"/>
    </source>
</evidence>
<feature type="chain" id="PRO_5039389506" description="TIR domain-containing protein" evidence="12">
    <location>
        <begin position="24"/>
        <end position="755"/>
    </location>
</feature>
<keyword evidence="8 11" id="KW-0472">Membrane</keyword>
<dbReference type="GO" id="GO:0005886">
    <property type="term" value="C:plasma membrane"/>
    <property type="evidence" value="ECO:0007669"/>
    <property type="project" value="TreeGrafter"/>
</dbReference>
<dbReference type="InterPro" id="IPR032675">
    <property type="entry name" value="LRR_dom_sf"/>
</dbReference>
<dbReference type="Gene3D" id="3.80.10.10">
    <property type="entry name" value="Ribonuclease Inhibitor"/>
    <property type="match status" value="2"/>
</dbReference>
<dbReference type="PROSITE" id="PS51450">
    <property type="entry name" value="LRR"/>
    <property type="match status" value="2"/>
</dbReference>
<sequence>MKIQKWSAFHIALILWLTNVVQCIGECRIQNKELFCEDVAIENITIPKDVFSVYLKNGFTNLTDGIFENDNRWESIRKLDITSQHGQRFDDRAFAGLNNLTYLGLHTAWWFSLSYTVFEDLVTLITLDFSGNVRFVLRDLCDILRNAPLPFLQEVIVDGIQSEGTSSYLTLDDEFFEALTGNKKRRIKILSMSNTKLLSISFESISRYGVCNSIEVFIARNVSTVNLDNGYKIHRGYSFYGEPCKTLRTVDISGAKNVLFQSNLWYLDLFPFYCASLVSFFFNTNDIIANDIDLKYPLYFGMNGPKHLDMTECPIKIRKFSFSNSRLAKLNVHTHLNAVTISSFQIADVSSNELEYVSPQLLASSVNIKYINVSTNKLHVMQESHTRDFERLLWALRKLEILDLSQNGIFSIPRLMFINTTSLEYLDLSMNKLQSIDFVIQHLVRLKTFNLQRNWFLMIDENTQLVLDNLNYRQLNSTDEGLVIDLSHNNFICTCDTVVINSIKWMETLPKELLAGDLNNYKCDLDGAQVNIVRGGLQETKSYCRLQKALLALAICLPPTVSAIAAILIKRFIRQRKQRRQQRRQQKIDIGLERLRNETFPKKYLVFFSFCSEDAVAATNLFFTELEKRLKDIVDTPRNLVCIGDRNFRPGHPIGEEIIRCIDESAVTILAVSNAFCKKHWCKREIQETYDQDKPIILLMLEHVEPETMGIVLHKLFERYTIAKLVFEDCQIRLEPDWAIFCDSIINLSMKYLDE</sequence>
<keyword evidence="7 11" id="KW-1133">Transmembrane helix</keyword>
<dbReference type="PANTHER" id="PTHR24365">
    <property type="entry name" value="TOLL-LIKE RECEPTOR"/>
    <property type="match status" value="1"/>
</dbReference>
<dbReference type="GO" id="GO:0007165">
    <property type="term" value="P:signal transduction"/>
    <property type="evidence" value="ECO:0007669"/>
    <property type="project" value="InterPro"/>
</dbReference>
<feature type="transmembrane region" description="Helical" evidence="11">
    <location>
        <begin position="549"/>
        <end position="573"/>
    </location>
</feature>
<evidence type="ECO:0000256" key="12">
    <source>
        <dbReference type="SAM" id="SignalP"/>
    </source>
</evidence>
<evidence type="ECO:0000256" key="10">
    <source>
        <dbReference type="ARBA" id="ARBA00023180"/>
    </source>
</evidence>
<keyword evidence="5 12" id="KW-0732">Signal</keyword>
<dbReference type="InterPro" id="IPR035897">
    <property type="entry name" value="Toll_tir_struct_dom_sf"/>
</dbReference>
<dbReference type="SMART" id="SM00255">
    <property type="entry name" value="TIR"/>
    <property type="match status" value="1"/>
</dbReference>
<keyword evidence="9" id="KW-0675">Receptor</keyword>
<dbReference type="Gene3D" id="3.40.50.10140">
    <property type="entry name" value="Toll/interleukin-1 receptor homology (TIR) domain"/>
    <property type="match status" value="1"/>
</dbReference>
<dbReference type="Pfam" id="PF13676">
    <property type="entry name" value="TIR_2"/>
    <property type="match status" value="1"/>
</dbReference>
<dbReference type="InterPro" id="IPR000157">
    <property type="entry name" value="TIR_dom"/>
</dbReference>
<dbReference type="SMART" id="SM00369">
    <property type="entry name" value="LRR_TYP"/>
    <property type="match status" value="3"/>
</dbReference>
<dbReference type="GO" id="GO:0038023">
    <property type="term" value="F:signaling receptor activity"/>
    <property type="evidence" value="ECO:0007669"/>
    <property type="project" value="TreeGrafter"/>
</dbReference>
<keyword evidence="10" id="KW-0325">Glycoprotein</keyword>
<reference evidence="14" key="2">
    <citation type="submission" date="2020-11" db="EMBL/GenBank/DDBJ databases">
        <authorList>
            <person name="McCartney M.A."/>
            <person name="Auch B."/>
            <person name="Kono T."/>
            <person name="Mallez S."/>
            <person name="Becker A."/>
            <person name="Gohl D.M."/>
            <person name="Silverstein K.A.T."/>
            <person name="Koren S."/>
            <person name="Bechman K.B."/>
            <person name="Herman A."/>
            <person name="Abrahante J.E."/>
            <person name="Garbe J."/>
        </authorList>
    </citation>
    <scope>NUCLEOTIDE SEQUENCE</scope>
    <source>
        <strain evidence="14">Duluth1</strain>
        <tissue evidence="14">Whole animal</tissue>
    </source>
</reference>